<dbReference type="SUPFAM" id="SSF81730">
    <property type="entry name" value="beta-catenin-interacting protein ICAT"/>
    <property type="match status" value="1"/>
</dbReference>
<dbReference type="InterPro" id="IPR009428">
    <property type="entry name" value="ICAT_dom"/>
</dbReference>
<feature type="domain" description="Beta-catenin-interacting ICAT" evidence="3">
    <location>
        <begin position="113"/>
        <end position="187"/>
    </location>
</feature>
<dbReference type="Proteomes" id="UP000677054">
    <property type="component" value="Unassembled WGS sequence"/>
</dbReference>
<keyword evidence="5" id="KW-1185">Reference proteome</keyword>
<dbReference type="EMBL" id="LR902729">
    <property type="protein sequence ID" value="CAD7251008.1"/>
    <property type="molecule type" value="Genomic_DNA"/>
</dbReference>
<dbReference type="EMBL" id="CAJPEV010003212">
    <property type="protein sequence ID" value="CAG0899226.1"/>
    <property type="molecule type" value="Genomic_DNA"/>
</dbReference>
<dbReference type="InterPro" id="IPR036911">
    <property type="entry name" value="ICAT_sf"/>
</dbReference>
<dbReference type="InterPro" id="IPR040065">
    <property type="entry name" value="LZIC"/>
</dbReference>
<evidence type="ECO:0000256" key="2">
    <source>
        <dbReference type="SAM" id="Coils"/>
    </source>
</evidence>
<dbReference type="GO" id="GO:0008013">
    <property type="term" value="F:beta-catenin binding"/>
    <property type="evidence" value="ECO:0007669"/>
    <property type="project" value="InterPro"/>
</dbReference>
<reference evidence="4" key="1">
    <citation type="submission" date="2020-11" db="EMBL/GenBank/DDBJ databases">
        <authorList>
            <person name="Tran Van P."/>
        </authorList>
    </citation>
    <scope>NUCLEOTIDE SEQUENCE</scope>
</reference>
<feature type="coiled-coil region" evidence="2">
    <location>
        <begin position="6"/>
        <end position="33"/>
    </location>
</feature>
<evidence type="ECO:0000313" key="4">
    <source>
        <dbReference type="EMBL" id="CAD7251008.1"/>
    </source>
</evidence>
<dbReference type="PANTHER" id="PTHR16505:SF8">
    <property type="entry name" value="PROTEIN LZIC"/>
    <property type="match status" value="1"/>
</dbReference>
<accession>A0A7R9FQI4</accession>
<evidence type="ECO:0000313" key="5">
    <source>
        <dbReference type="Proteomes" id="UP000677054"/>
    </source>
</evidence>
<dbReference type="Pfam" id="PF06384">
    <property type="entry name" value="ICAT"/>
    <property type="match status" value="1"/>
</dbReference>
<evidence type="ECO:0000259" key="3">
    <source>
        <dbReference type="Pfam" id="PF06384"/>
    </source>
</evidence>
<sequence>MASRGVKETELLRENIEKQVDRLISQLADLETCKDELSPEEYEETRQETMEQFKELKASLQKMMSGNMTLIDEMNSVQLAIQAAISNAFKTPEVIRMFSKRQPGQLRLRLADLERECKCGHITSDAYSQQKVEILEALRRLGEDLSPAESEFLREKSTLSLGQFEEFSPEKGIGEKVLNIAGEGVSTAL</sequence>
<gene>
    <name evidence="4" type="ORF">DSTB1V02_LOCUS10776</name>
</gene>
<dbReference type="PANTHER" id="PTHR16505">
    <property type="entry name" value="PROTEIN LZIC"/>
    <property type="match status" value="1"/>
</dbReference>
<protein>
    <recommendedName>
        <fullName evidence="3">Beta-catenin-interacting ICAT domain-containing protein</fullName>
    </recommendedName>
</protein>
<evidence type="ECO:0000256" key="1">
    <source>
        <dbReference type="ARBA" id="ARBA00006505"/>
    </source>
</evidence>
<name>A0A7R9FQI4_9CRUS</name>
<dbReference type="AlphaFoldDB" id="A0A7R9FQI4"/>
<comment type="similarity">
    <text evidence="1">Belongs to the CTNNBIP1 family.</text>
</comment>
<organism evidence="4">
    <name type="scientific">Darwinula stevensoni</name>
    <dbReference type="NCBI Taxonomy" id="69355"/>
    <lineage>
        <taxon>Eukaryota</taxon>
        <taxon>Metazoa</taxon>
        <taxon>Ecdysozoa</taxon>
        <taxon>Arthropoda</taxon>
        <taxon>Crustacea</taxon>
        <taxon>Oligostraca</taxon>
        <taxon>Ostracoda</taxon>
        <taxon>Podocopa</taxon>
        <taxon>Podocopida</taxon>
        <taxon>Darwinulocopina</taxon>
        <taxon>Darwinuloidea</taxon>
        <taxon>Darwinulidae</taxon>
        <taxon>Darwinula</taxon>
    </lineage>
</organism>
<dbReference type="OrthoDB" id="10262856at2759"/>
<proteinExistence type="inferred from homology"/>
<dbReference type="Gene3D" id="1.10.10.490">
    <property type="entry name" value="Beta-catenin-interacting ICAT"/>
    <property type="match status" value="1"/>
</dbReference>
<keyword evidence="2" id="KW-0175">Coiled coil</keyword>